<sequence length="86" mass="9628">MILSKSLAASPQMSNPSSGSTYSEEDRPPDSIIHPLLFSLRADYTRTRPDFIETEHVRTGPDDESRTLAEDFEIKDNYPTLAGPML</sequence>
<name>A0A8X6X949_9ARAC</name>
<gene>
    <name evidence="2" type="ORF">TNIN_370001</name>
</gene>
<accession>A0A8X6X949</accession>
<reference evidence="2" key="1">
    <citation type="submission" date="2020-08" db="EMBL/GenBank/DDBJ databases">
        <title>Multicomponent nature underlies the extraordinary mechanical properties of spider dragline silk.</title>
        <authorList>
            <person name="Kono N."/>
            <person name="Nakamura H."/>
            <person name="Mori M."/>
            <person name="Yoshida Y."/>
            <person name="Ohtoshi R."/>
            <person name="Malay A.D."/>
            <person name="Moran D.A.P."/>
            <person name="Tomita M."/>
            <person name="Numata K."/>
            <person name="Arakawa K."/>
        </authorList>
    </citation>
    <scope>NUCLEOTIDE SEQUENCE</scope>
</reference>
<dbReference type="AlphaFoldDB" id="A0A8X6X949"/>
<organism evidence="2 3">
    <name type="scientific">Trichonephila inaurata madagascariensis</name>
    <dbReference type="NCBI Taxonomy" id="2747483"/>
    <lineage>
        <taxon>Eukaryota</taxon>
        <taxon>Metazoa</taxon>
        <taxon>Ecdysozoa</taxon>
        <taxon>Arthropoda</taxon>
        <taxon>Chelicerata</taxon>
        <taxon>Arachnida</taxon>
        <taxon>Araneae</taxon>
        <taxon>Araneomorphae</taxon>
        <taxon>Entelegynae</taxon>
        <taxon>Araneoidea</taxon>
        <taxon>Nephilidae</taxon>
        <taxon>Trichonephila</taxon>
        <taxon>Trichonephila inaurata</taxon>
    </lineage>
</organism>
<dbReference type="EMBL" id="BMAV01006512">
    <property type="protein sequence ID" value="GFY48516.1"/>
    <property type="molecule type" value="Genomic_DNA"/>
</dbReference>
<proteinExistence type="predicted"/>
<feature type="region of interest" description="Disordered" evidence="1">
    <location>
        <begin position="1"/>
        <end position="30"/>
    </location>
</feature>
<dbReference type="Proteomes" id="UP000886998">
    <property type="component" value="Unassembled WGS sequence"/>
</dbReference>
<comment type="caution">
    <text evidence="2">The sequence shown here is derived from an EMBL/GenBank/DDBJ whole genome shotgun (WGS) entry which is preliminary data.</text>
</comment>
<evidence type="ECO:0000313" key="3">
    <source>
        <dbReference type="Proteomes" id="UP000886998"/>
    </source>
</evidence>
<evidence type="ECO:0000313" key="2">
    <source>
        <dbReference type="EMBL" id="GFY48516.1"/>
    </source>
</evidence>
<evidence type="ECO:0000256" key="1">
    <source>
        <dbReference type="SAM" id="MobiDB-lite"/>
    </source>
</evidence>
<protein>
    <submittedName>
        <fullName evidence="2">Uncharacterized protein</fullName>
    </submittedName>
</protein>
<keyword evidence="3" id="KW-1185">Reference proteome</keyword>
<feature type="compositionally biased region" description="Polar residues" evidence="1">
    <location>
        <begin position="7"/>
        <end position="22"/>
    </location>
</feature>